<dbReference type="InterPro" id="IPR000115">
    <property type="entry name" value="PRibGlycinamide_synth"/>
</dbReference>
<dbReference type="InterPro" id="IPR020562">
    <property type="entry name" value="PRibGlycinamide_synth_N"/>
</dbReference>
<accession>A0AA37QDX4</accession>
<comment type="caution">
    <text evidence="15">The sequence shown here is derived from an EMBL/GenBank/DDBJ whole genome shotgun (WGS) entry which is preliminary data.</text>
</comment>
<dbReference type="InterPro" id="IPR020561">
    <property type="entry name" value="PRibGlycinamid_synth_ATP-grasp"/>
</dbReference>
<evidence type="ECO:0000256" key="4">
    <source>
        <dbReference type="ARBA" id="ARBA00013255"/>
    </source>
</evidence>
<dbReference type="SMART" id="SM01209">
    <property type="entry name" value="GARS_A"/>
    <property type="match status" value="1"/>
</dbReference>
<dbReference type="Pfam" id="PF02844">
    <property type="entry name" value="GARS_N"/>
    <property type="match status" value="1"/>
</dbReference>
<dbReference type="PROSITE" id="PS00184">
    <property type="entry name" value="GARS"/>
    <property type="match status" value="1"/>
</dbReference>
<evidence type="ECO:0000256" key="12">
    <source>
        <dbReference type="HAMAP-Rule" id="MF_00138"/>
    </source>
</evidence>
<organism evidence="15 16">
    <name type="scientific">Roseisolibacter agri</name>
    <dbReference type="NCBI Taxonomy" id="2014610"/>
    <lineage>
        <taxon>Bacteria</taxon>
        <taxon>Pseudomonadati</taxon>
        <taxon>Gemmatimonadota</taxon>
        <taxon>Gemmatimonadia</taxon>
        <taxon>Gemmatimonadales</taxon>
        <taxon>Gemmatimonadaceae</taxon>
        <taxon>Roseisolibacter</taxon>
    </lineage>
</organism>
<dbReference type="InterPro" id="IPR016185">
    <property type="entry name" value="PreATP-grasp_dom_sf"/>
</dbReference>
<dbReference type="Gene3D" id="3.30.1490.20">
    <property type="entry name" value="ATP-grasp fold, A domain"/>
    <property type="match status" value="1"/>
</dbReference>
<gene>
    <name evidence="12 15" type="primary">purD</name>
    <name evidence="15" type="ORF">rosag_45040</name>
</gene>
<comment type="similarity">
    <text evidence="9 12">Belongs to the GARS family.</text>
</comment>
<comment type="cofactor">
    <cofactor evidence="2">
        <name>Mg(2+)</name>
        <dbReference type="ChEBI" id="CHEBI:18420"/>
    </cofactor>
</comment>
<dbReference type="PANTHER" id="PTHR43472">
    <property type="entry name" value="PHOSPHORIBOSYLAMINE--GLYCINE LIGASE"/>
    <property type="match status" value="1"/>
</dbReference>
<dbReference type="NCBIfam" id="TIGR00877">
    <property type="entry name" value="purD"/>
    <property type="match status" value="1"/>
</dbReference>
<dbReference type="PANTHER" id="PTHR43472:SF1">
    <property type="entry name" value="PHOSPHORIBOSYLAMINE--GLYCINE LIGASE, CHLOROPLASTIC"/>
    <property type="match status" value="1"/>
</dbReference>
<evidence type="ECO:0000256" key="2">
    <source>
        <dbReference type="ARBA" id="ARBA00001946"/>
    </source>
</evidence>
<dbReference type="EMBL" id="BRXS01000007">
    <property type="protein sequence ID" value="GLC27991.1"/>
    <property type="molecule type" value="Genomic_DNA"/>
</dbReference>
<dbReference type="GO" id="GO:0005524">
    <property type="term" value="F:ATP binding"/>
    <property type="evidence" value="ECO:0007669"/>
    <property type="project" value="UniProtKB-UniRule"/>
</dbReference>
<dbReference type="Gene3D" id="3.30.470.20">
    <property type="entry name" value="ATP-grasp fold, B domain"/>
    <property type="match status" value="1"/>
</dbReference>
<keyword evidence="8 13" id="KW-0067">ATP-binding</keyword>
<evidence type="ECO:0000313" key="15">
    <source>
        <dbReference type="EMBL" id="GLC27991.1"/>
    </source>
</evidence>
<dbReference type="Pfam" id="PF02843">
    <property type="entry name" value="GARS_C"/>
    <property type="match status" value="1"/>
</dbReference>
<keyword evidence="16" id="KW-1185">Reference proteome</keyword>
<evidence type="ECO:0000256" key="13">
    <source>
        <dbReference type="PROSITE-ProRule" id="PRU00409"/>
    </source>
</evidence>
<dbReference type="Proteomes" id="UP001161325">
    <property type="component" value="Unassembled WGS sequence"/>
</dbReference>
<dbReference type="GO" id="GO:0006189">
    <property type="term" value="P:'de novo' IMP biosynthetic process"/>
    <property type="evidence" value="ECO:0007669"/>
    <property type="project" value="UniProtKB-UniRule"/>
</dbReference>
<dbReference type="InterPro" id="IPR037123">
    <property type="entry name" value="PRibGlycinamide_synth_C_sf"/>
</dbReference>
<name>A0AA37QDX4_9BACT</name>
<dbReference type="InterPro" id="IPR011054">
    <property type="entry name" value="Rudment_hybrid_motif"/>
</dbReference>
<comment type="cofactor">
    <cofactor evidence="1">
        <name>Mn(2+)</name>
        <dbReference type="ChEBI" id="CHEBI:29035"/>
    </cofactor>
</comment>
<evidence type="ECO:0000256" key="11">
    <source>
        <dbReference type="ARBA" id="ARBA00042864"/>
    </source>
</evidence>
<dbReference type="PROSITE" id="PS50975">
    <property type="entry name" value="ATP_GRASP"/>
    <property type="match status" value="1"/>
</dbReference>
<dbReference type="InterPro" id="IPR011761">
    <property type="entry name" value="ATP-grasp"/>
</dbReference>
<evidence type="ECO:0000256" key="6">
    <source>
        <dbReference type="ARBA" id="ARBA00022741"/>
    </source>
</evidence>
<dbReference type="GO" id="GO:0009113">
    <property type="term" value="P:purine nucleobase biosynthetic process"/>
    <property type="evidence" value="ECO:0007669"/>
    <property type="project" value="InterPro"/>
</dbReference>
<dbReference type="InterPro" id="IPR013815">
    <property type="entry name" value="ATP_grasp_subdomain_1"/>
</dbReference>
<evidence type="ECO:0000256" key="8">
    <source>
        <dbReference type="ARBA" id="ARBA00022840"/>
    </source>
</evidence>
<comment type="pathway">
    <text evidence="3 12">Purine metabolism; IMP biosynthesis via de novo pathway; N(1)-(5-phospho-D-ribosyl)glycinamide from 5-phospho-alpha-D-ribose 1-diphosphate: step 2/2.</text>
</comment>
<keyword evidence="5 12" id="KW-0436">Ligase</keyword>
<dbReference type="HAMAP" id="MF_00138">
    <property type="entry name" value="GARS"/>
    <property type="match status" value="1"/>
</dbReference>
<evidence type="ECO:0000256" key="5">
    <source>
        <dbReference type="ARBA" id="ARBA00022598"/>
    </source>
</evidence>
<dbReference type="InterPro" id="IPR020559">
    <property type="entry name" value="PRibGlycinamide_synth_CS"/>
</dbReference>
<dbReference type="SUPFAM" id="SSF56059">
    <property type="entry name" value="Glutathione synthetase ATP-binding domain-like"/>
    <property type="match status" value="1"/>
</dbReference>
<dbReference type="Gene3D" id="3.40.50.20">
    <property type="match status" value="1"/>
</dbReference>
<keyword evidence="7 12" id="KW-0658">Purine biosynthesis</keyword>
<dbReference type="EC" id="6.3.4.13" evidence="4 12"/>
<evidence type="ECO:0000256" key="7">
    <source>
        <dbReference type="ARBA" id="ARBA00022755"/>
    </source>
</evidence>
<protein>
    <recommendedName>
        <fullName evidence="4 12">Phosphoribosylamine--glycine ligase</fullName>
        <ecNumber evidence="4 12">6.3.4.13</ecNumber>
    </recommendedName>
    <alternativeName>
        <fullName evidence="12">GARS</fullName>
    </alternativeName>
    <alternativeName>
        <fullName evidence="11 12">Phosphoribosylglycinamide synthetase</fullName>
    </alternativeName>
    <alternativeName>
        <fullName evidence="10 12">glycinamide ribonucleotide synthetase</fullName>
    </alternativeName>
</protein>
<dbReference type="SMART" id="SM01210">
    <property type="entry name" value="GARS_C"/>
    <property type="match status" value="1"/>
</dbReference>
<keyword evidence="6 13" id="KW-0547">Nucleotide-binding</keyword>
<proteinExistence type="inferred from homology"/>
<evidence type="ECO:0000256" key="3">
    <source>
        <dbReference type="ARBA" id="ARBA00005174"/>
    </source>
</evidence>
<dbReference type="GO" id="GO:0004637">
    <property type="term" value="F:phosphoribosylamine-glycine ligase activity"/>
    <property type="evidence" value="ECO:0007669"/>
    <property type="project" value="UniProtKB-UniRule"/>
</dbReference>
<dbReference type="SUPFAM" id="SSF52440">
    <property type="entry name" value="PreATP-grasp domain"/>
    <property type="match status" value="1"/>
</dbReference>
<sequence length="437" mass="45640">MKVLIIGGGGREHALAWKLRRERPDTEIVAAPGNAGIAELGRCVSVAATDVEALADLADSEGVDWTLVGPEAPLAAGVVDRFRARGLPVFGPTAAAAEIETSKAFAKKLMLDAGVPTARAELHTDPAVAKEAARVFGAPVVIKASGLAAGKGVVVAMSLEEADRAIDFMLVEGGFGQAGAEVLVEEYMEGEEVSLFFLTDGTNVIGLPAAQDHKRLADGDRGPNTGGMGAYVPVGTMETEAAGELLEAIDGTIIEPTLRAMREAGRPFTGLLYAGLMLTADGPKVVEFNCRFGDPETQALLPYLDWMPIGDWMRAIAVDGALPDLSDVELDVGDAPAAAVTTVVAAAGYPDRPRTGDPIALPEQVPEGVYLFHAGTARDASGRLVTAGGRVLAVTAVADTFEDAQTLSRAAAGRVQFAGKQYRTDIGWREVARRRSP</sequence>
<feature type="domain" description="ATP-grasp" evidence="14">
    <location>
        <begin position="107"/>
        <end position="318"/>
    </location>
</feature>
<comment type="catalytic activity">
    <reaction evidence="12">
        <text>5-phospho-beta-D-ribosylamine + glycine + ATP = N(1)-(5-phospho-beta-D-ribosyl)glycinamide + ADP + phosphate + H(+)</text>
        <dbReference type="Rhea" id="RHEA:17453"/>
        <dbReference type="ChEBI" id="CHEBI:15378"/>
        <dbReference type="ChEBI" id="CHEBI:30616"/>
        <dbReference type="ChEBI" id="CHEBI:43474"/>
        <dbReference type="ChEBI" id="CHEBI:57305"/>
        <dbReference type="ChEBI" id="CHEBI:58681"/>
        <dbReference type="ChEBI" id="CHEBI:143788"/>
        <dbReference type="ChEBI" id="CHEBI:456216"/>
        <dbReference type="EC" id="6.3.4.13"/>
    </reaction>
</comment>
<evidence type="ECO:0000256" key="1">
    <source>
        <dbReference type="ARBA" id="ARBA00001936"/>
    </source>
</evidence>
<dbReference type="Pfam" id="PF01071">
    <property type="entry name" value="GARS_A"/>
    <property type="match status" value="1"/>
</dbReference>
<dbReference type="RefSeq" id="WP_284352418.1">
    <property type="nucleotide sequence ID" value="NZ_BRXS01000007.1"/>
</dbReference>
<evidence type="ECO:0000259" key="14">
    <source>
        <dbReference type="PROSITE" id="PS50975"/>
    </source>
</evidence>
<reference evidence="15" key="1">
    <citation type="submission" date="2022-08" db="EMBL/GenBank/DDBJ databases">
        <title>Draft genome sequencing of Roseisolibacter agri AW1220.</title>
        <authorList>
            <person name="Tobiishi Y."/>
            <person name="Tonouchi A."/>
        </authorList>
    </citation>
    <scope>NUCLEOTIDE SEQUENCE</scope>
    <source>
        <strain evidence="15">AW1220</strain>
    </source>
</reference>
<dbReference type="InterPro" id="IPR020560">
    <property type="entry name" value="PRibGlycinamide_synth_C-dom"/>
</dbReference>
<evidence type="ECO:0000256" key="10">
    <source>
        <dbReference type="ARBA" id="ARBA00042242"/>
    </source>
</evidence>
<evidence type="ECO:0000313" key="16">
    <source>
        <dbReference type="Proteomes" id="UP001161325"/>
    </source>
</evidence>
<dbReference type="Gene3D" id="3.90.600.10">
    <property type="entry name" value="Phosphoribosylglycinamide synthetase, C-terminal domain"/>
    <property type="match status" value="1"/>
</dbReference>
<dbReference type="GO" id="GO:0046872">
    <property type="term" value="F:metal ion binding"/>
    <property type="evidence" value="ECO:0007669"/>
    <property type="project" value="InterPro"/>
</dbReference>
<evidence type="ECO:0000256" key="9">
    <source>
        <dbReference type="ARBA" id="ARBA00038345"/>
    </source>
</evidence>
<dbReference type="SUPFAM" id="SSF51246">
    <property type="entry name" value="Rudiment single hybrid motif"/>
    <property type="match status" value="1"/>
</dbReference>
<dbReference type="AlphaFoldDB" id="A0AA37QDX4"/>